<keyword evidence="5 7" id="KW-0460">Magnesium</keyword>
<dbReference type="RefSeq" id="WP_379874762.1">
    <property type="nucleotide sequence ID" value="NZ_JBHUIP010000003.1"/>
</dbReference>
<keyword evidence="3" id="KW-0677">Repeat</keyword>
<feature type="region of interest" description="Uridylyltransferase" evidence="7">
    <location>
        <begin position="1"/>
        <end position="368"/>
    </location>
</feature>
<dbReference type="CDD" id="cd04899">
    <property type="entry name" value="ACT_ACR-UUR-like_2"/>
    <property type="match status" value="1"/>
</dbReference>
<comment type="activity regulation">
    <text evidence="7">Uridylyltransferase (UTase) activity is inhibited by glutamine, while glutamine activates uridylyl-removing (UR) activity.</text>
</comment>
<dbReference type="Pfam" id="PF24931">
    <property type="entry name" value="ACT_ACR9_3rd"/>
    <property type="match status" value="1"/>
</dbReference>
<dbReference type="InterPro" id="IPR002912">
    <property type="entry name" value="ACT_dom"/>
</dbReference>
<comment type="cofactor">
    <cofactor evidence="7">
        <name>Mg(2+)</name>
        <dbReference type="ChEBI" id="CHEBI:18420"/>
    </cofactor>
</comment>
<dbReference type="CDD" id="cd05401">
    <property type="entry name" value="NT_GlnE_GlnD_like"/>
    <property type="match status" value="1"/>
</dbReference>
<comment type="caution">
    <text evidence="7">Lacks conserved residue(s) required for the propagation of feature annotation.</text>
</comment>
<dbReference type="InterPro" id="IPR006674">
    <property type="entry name" value="HD_domain"/>
</dbReference>
<dbReference type="Gene3D" id="3.30.460.10">
    <property type="entry name" value="Beta Polymerase, domain 2"/>
    <property type="match status" value="1"/>
</dbReference>
<dbReference type="Pfam" id="PF08335">
    <property type="entry name" value="GlnD_UR_UTase"/>
    <property type="match status" value="1"/>
</dbReference>
<dbReference type="PROSITE" id="PS51831">
    <property type="entry name" value="HD"/>
    <property type="match status" value="1"/>
</dbReference>
<dbReference type="InterPro" id="IPR013546">
    <property type="entry name" value="PII_UdlTrfase/GS_AdlTrfase"/>
</dbReference>
<dbReference type="InterPro" id="IPR002934">
    <property type="entry name" value="Polymerase_NTP_transf_dom"/>
</dbReference>
<comment type="catalytic activity">
    <reaction evidence="7">
        <text>[protein-PII]-uridylyl-L-tyrosine + H2O = [protein-PII]-L-tyrosine + UMP + H(+)</text>
        <dbReference type="Rhea" id="RHEA:48600"/>
        <dbReference type="Rhea" id="RHEA-COMP:12147"/>
        <dbReference type="Rhea" id="RHEA-COMP:12148"/>
        <dbReference type="ChEBI" id="CHEBI:15377"/>
        <dbReference type="ChEBI" id="CHEBI:15378"/>
        <dbReference type="ChEBI" id="CHEBI:46858"/>
        <dbReference type="ChEBI" id="CHEBI:57865"/>
        <dbReference type="ChEBI" id="CHEBI:90602"/>
    </reaction>
</comment>
<keyword evidence="1 7" id="KW-0808">Transferase</keyword>
<dbReference type="EMBL" id="JBHUIP010000003">
    <property type="protein sequence ID" value="MFD2261848.1"/>
    <property type="molecule type" value="Genomic_DNA"/>
</dbReference>
<gene>
    <name evidence="7" type="primary">glnD</name>
    <name evidence="10" type="ORF">ACFSM5_03045</name>
</gene>
<comment type="caution">
    <text evidence="10">The sequence shown here is derived from an EMBL/GenBank/DDBJ whole genome shotgun (WGS) entry which is preliminary data.</text>
</comment>
<comment type="function">
    <text evidence="7">Modifies, by uridylylation and deuridylylation, the PII regulatory proteins (GlnB and homologs), in response to the nitrogen status of the cell that GlnD senses through the glutamine level. Under low glutamine levels, catalyzes the conversion of the PII proteins and UTP to PII-UMP and PPi, while under higher glutamine levels, GlnD hydrolyzes PII-UMP to PII and UMP (deuridylylation). Thus, controls uridylylation state and activity of the PII proteins, and plays an important role in the regulation of nitrogen metabolism.</text>
</comment>
<evidence type="ECO:0000256" key="6">
    <source>
        <dbReference type="ARBA" id="ARBA00023268"/>
    </source>
</evidence>
<evidence type="ECO:0000259" key="8">
    <source>
        <dbReference type="PROSITE" id="PS51671"/>
    </source>
</evidence>
<evidence type="ECO:0000256" key="1">
    <source>
        <dbReference type="ARBA" id="ARBA00022679"/>
    </source>
</evidence>
<dbReference type="SUPFAM" id="SSF81891">
    <property type="entry name" value="Poly A polymerase C-terminal region-like"/>
    <property type="match status" value="1"/>
</dbReference>
<dbReference type="InterPro" id="IPR043519">
    <property type="entry name" value="NT_sf"/>
</dbReference>
<dbReference type="SUPFAM" id="SSF55021">
    <property type="entry name" value="ACT-like"/>
    <property type="match status" value="2"/>
</dbReference>
<dbReference type="InterPro" id="IPR010043">
    <property type="entry name" value="UTase/UR"/>
</dbReference>
<proteinExistence type="inferred from homology"/>
<evidence type="ECO:0000256" key="4">
    <source>
        <dbReference type="ARBA" id="ARBA00022801"/>
    </source>
</evidence>
<evidence type="ECO:0000259" key="9">
    <source>
        <dbReference type="PROSITE" id="PS51831"/>
    </source>
</evidence>
<comment type="similarity">
    <text evidence="7">Belongs to the GlnD family.</text>
</comment>
<name>A0ABW5DL48_9PROT</name>
<dbReference type="GO" id="GO:0008773">
    <property type="term" value="F:[protein-PII] uridylyltransferase activity"/>
    <property type="evidence" value="ECO:0007669"/>
    <property type="project" value="UniProtKB-EC"/>
</dbReference>
<comment type="catalytic activity">
    <reaction evidence="7">
        <text>[protein-PII]-L-tyrosine + UTP = [protein-PII]-uridylyl-L-tyrosine + diphosphate</text>
        <dbReference type="Rhea" id="RHEA:13673"/>
        <dbReference type="Rhea" id="RHEA-COMP:12147"/>
        <dbReference type="Rhea" id="RHEA-COMP:12148"/>
        <dbReference type="ChEBI" id="CHEBI:33019"/>
        <dbReference type="ChEBI" id="CHEBI:46398"/>
        <dbReference type="ChEBI" id="CHEBI:46858"/>
        <dbReference type="ChEBI" id="CHEBI:90602"/>
        <dbReference type="EC" id="2.7.7.59"/>
    </reaction>
</comment>
<evidence type="ECO:0000256" key="7">
    <source>
        <dbReference type="HAMAP-Rule" id="MF_00277"/>
    </source>
</evidence>
<dbReference type="InterPro" id="IPR003607">
    <property type="entry name" value="HD/PDEase_dom"/>
</dbReference>
<keyword evidence="4 7" id="KW-0378">Hydrolase</keyword>
<evidence type="ECO:0000256" key="2">
    <source>
        <dbReference type="ARBA" id="ARBA00022695"/>
    </source>
</evidence>
<dbReference type="NCBIfam" id="NF003467">
    <property type="entry name" value="PRK05092.1"/>
    <property type="match status" value="1"/>
</dbReference>
<dbReference type="Gene3D" id="1.10.3090.10">
    <property type="entry name" value="cca-adding enzyme, domain 2"/>
    <property type="match status" value="1"/>
</dbReference>
<evidence type="ECO:0000313" key="10">
    <source>
        <dbReference type="EMBL" id="MFD2261848.1"/>
    </source>
</evidence>
<reference evidence="11" key="1">
    <citation type="journal article" date="2019" name="Int. J. Syst. Evol. Microbiol.">
        <title>The Global Catalogue of Microorganisms (GCM) 10K type strain sequencing project: providing services to taxonomists for standard genome sequencing and annotation.</title>
        <authorList>
            <consortium name="The Broad Institute Genomics Platform"/>
            <consortium name="The Broad Institute Genome Sequencing Center for Infectious Disease"/>
            <person name="Wu L."/>
            <person name="Ma J."/>
        </authorList>
    </citation>
    <scope>NUCLEOTIDE SEQUENCE [LARGE SCALE GENOMIC DNA]</scope>
    <source>
        <strain evidence="11">CGMCC 1.19062</strain>
    </source>
</reference>
<feature type="domain" description="ACT" evidence="8">
    <location>
        <begin position="731"/>
        <end position="813"/>
    </location>
</feature>
<organism evidence="10 11">
    <name type="scientific">Lacibacterium aquatile</name>
    <dbReference type="NCBI Taxonomy" id="1168082"/>
    <lineage>
        <taxon>Bacteria</taxon>
        <taxon>Pseudomonadati</taxon>
        <taxon>Pseudomonadota</taxon>
        <taxon>Alphaproteobacteria</taxon>
        <taxon>Rhodospirillales</taxon>
        <taxon>Rhodospirillaceae</taxon>
    </lineage>
</organism>
<dbReference type="PROSITE" id="PS51671">
    <property type="entry name" value="ACT"/>
    <property type="match status" value="2"/>
</dbReference>
<dbReference type="Gene3D" id="3.30.70.260">
    <property type="match status" value="1"/>
</dbReference>
<keyword evidence="6 7" id="KW-0511">Multifunctional enzyme</keyword>
<dbReference type="Pfam" id="PF01966">
    <property type="entry name" value="HD"/>
    <property type="match status" value="1"/>
</dbReference>
<evidence type="ECO:0000313" key="11">
    <source>
        <dbReference type="Proteomes" id="UP001597295"/>
    </source>
</evidence>
<dbReference type="EC" id="3.1.4.-" evidence="7"/>
<dbReference type="PANTHER" id="PTHR47320">
    <property type="entry name" value="BIFUNCTIONAL URIDYLYLTRANSFERASE/URIDYLYL-REMOVING ENZYME"/>
    <property type="match status" value="1"/>
</dbReference>
<feature type="domain" description="HD" evidence="9">
    <location>
        <begin position="488"/>
        <end position="610"/>
    </location>
</feature>
<keyword evidence="2 7" id="KW-0548">Nucleotidyltransferase</keyword>
<dbReference type="SMART" id="SM00471">
    <property type="entry name" value="HDc"/>
    <property type="match status" value="1"/>
</dbReference>
<evidence type="ECO:0000256" key="3">
    <source>
        <dbReference type="ARBA" id="ARBA00022737"/>
    </source>
</evidence>
<accession>A0ABW5DL48</accession>
<feature type="domain" description="ACT" evidence="8">
    <location>
        <begin position="842"/>
        <end position="918"/>
    </location>
</feature>
<dbReference type="PANTHER" id="PTHR47320:SF1">
    <property type="entry name" value="BIFUNCTIONAL URIDYLYLTRANSFERASE_URIDYLYL-REMOVING ENZYME"/>
    <property type="match status" value="1"/>
</dbReference>
<comment type="domain">
    <text evidence="7">Has four distinct domains: an N-terminal nucleotidyltransferase (NT) domain responsible for UTase activity, a central HD domain that encodes UR activity, and two C-terminal ACT domains that seem to have a role in glutamine sensing.</text>
</comment>
<dbReference type="SUPFAM" id="SSF81301">
    <property type="entry name" value="Nucleotidyltransferase"/>
    <property type="match status" value="1"/>
</dbReference>
<dbReference type="EC" id="2.7.7.59" evidence="7"/>
<protein>
    <recommendedName>
        <fullName evidence="7">Bifunctional uridylyltransferase/uridylyl-removing enzyme</fullName>
        <shortName evidence="7">UTase/UR</shortName>
    </recommendedName>
    <alternativeName>
        <fullName evidence="7">Bifunctional [protein-PII] modification enzyme</fullName>
    </alternativeName>
    <alternativeName>
        <fullName evidence="7">Bifunctional nitrogen sensor protein</fullName>
    </alternativeName>
    <domain>
        <recommendedName>
            <fullName evidence="7">[Protein-PII] uridylyltransferase</fullName>
            <shortName evidence="7">PII uridylyltransferase</shortName>
            <shortName evidence="7">UTase</shortName>
            <ecNumber evidence="7">2.7.7.59</ecNumber>
        </recommendedName>
    </domain>
    <domain>
        <recommendedName>
            <fullName evidence="7">[Protein-PII]-UMP uridylyl-removing enzyme</fullName>
            <shortName evidence="7">UR</shortName>
            <ecNumber evidence="7">3.1.4.-</ecNumber>
        </recommendedName>
    </domain>
</protein>
<keyword evidence="11" id="KW-1185">Reference proteome</keyword>
<dbReference type="CDD" id="cd00077">
    <property type="entry name" value="HDc"/>
    <property type="match status" value="1"/>
</dbReference>
<dbReference type="Proteomes" id="UP001597295">
    <property type="component" value="Unassembled WGS sequence"/>
</dbReference>
<dbReference type="Pfam" id="PF01909">
    <property type="entry name" value="NTP_transf_2"/>
    <property type="match status" value="1"/>
</dbReference>
<dbReference type="PIRSF" id="PIRSF006288">
    <property type="entry name" value="PII_uridyltransf"/>
    <property type="match status" value="1"/>
</dbReference>
<dbReference type="SUPFAM" id="SSF81593">
    <property type="entry name" value="Nucleotidyltransferase substrate binding subunit/domain"/>
    <property type="match status" value="1"/>
</dbReference>
<dbReference type="InterPro" id="IPR045865">
    <property type="entry name" value="ACT-like_dom_sf"/>
</dbReference>
<evidence type="ECO:0000256" key="5">
    <source>
        <dbReference type="ARBA" id="ARBA00022842"/>
    </source>
</evidence>
<dbReference type="HAMAP" id="MF_00277">
    <property type="entry name" value="PII_uridylyl_transf"/>
    <property type="match status" value="1"/>
</dbReference>
<dbReference type="CDD" id="cd04900">
    <property type="entry name" value="ACT_UUR-like_1"/>
    <property type="match status" value="1"/>
</dbReference>
<sequence>MSHLPLNRRQIISRRDIDAQLAALSPELPPEKRRPEILAVLKAALAAGRAEVKQRFEAGSGGRVASRDLTYLVDQLIRLLYDDTTTRVYRVANPTQSERLSIVAVGGYGRGELAPQSDVDLLFLLPYKQTPMGEQIVEHMLYILWDLGLKVGHATRSVDECLRMARSDVTIRTALLESRYLWGDESLFTELKTRFDAEVVAGTSRDFVEAKLAERDARHARMGDSRYVVEPNIKEGKGGLRDLHTLFWIAKYAYRVDSVEALTAKGVLSRAEANRFIKAEAFLWEVRFTLHYIADRAEERLTFDVQPEIARRLGYSDRTTSKGVERFMKHYFLVAKDIGDLTRIFCAALEAEQRRKPRFGGLSRFFSPRSREAHGFVVEGDRLSVGSPEAFLTDPVNILRLFWESDRTGFDIHPTALRLIHQNLKKIDADLRANPEANRLFLEILTSKNDPENTLRRLNEAGVLGRFVPDFGRVVAQMQFDMYHVYTVDEHTIFAIGILARIEQQLLTDELPLASSLMPKLLSRRALYVAVLLHDIAKGRGGDHSVLGEQVAYKLGPRFGLSEEETETVAWLVRWHLAMSNTAFRRDLQDPKTISDFVELVQSPERLKLLLVLTVVDIRAVGPKVWNAWKAGLLRELYHLAADKMAGGDVAEKTSGTERRLSAVQEQLRADLTDFTSAEVDQFLALGTRAYFLTTDPGAILRHARLVKRAMQDRAPLSIDTRVDTHRGITDVTIYTGDHPGLFAAIAGALALAGANIVDAHIFTLTNSMVLDSFSIQDTEGGAFERPDRLARLAVLIEQALSGSLRSLGDLANLKSGPARAAIFTVRPRVLIDNKASATHTVIEINGRDRPGLLHDLGRTITRQNLQIGGAKIMTYGEKVVDVFYVKDIFGLKIDRPDKIDDIRTALLAALQPTPVPTAAKPAARALKGAAE</sequence>
<dbReference type="NCBIfam" id="TIGR01693">
    <property type="entry name" value="UTase_glnD"/>
    <property type="match status" value="1"/>
</dbReference>